<dbReference type="Gene3D" id="1.10.238.10">
    <property type="entry name" value="EF-hand"/>
    <property type="match status" value="2"/>
</dbReference>
<keyword evidence="8" id="KW-0999">Mitochondrion inner membrane</keyword>
<dbReference type="PROSITE" id="PS50920">
    <property type="entry name" value="SOLCAR"/>
    <property type="match status" value="3"/>
</dbReference>
<evidence type="ECO:0000256" key="9">
    <source>
        <dbReference type="ARBA" id="ARBA00022837"/>
    </source>
</evidence>
<keyword evidence="5 25" id="KW-0812">Transmembrane</keyword>
<reference evidence="29" key="2">
    <citation type="journal article" date="2020" name="Biotechnol. Bioeng.">
        <title>Chromosome-scale scaffolds for the Chinese hamster reference genome assembly to facilitate the study of the CHO epigenome.</title>
        <authorList>
            <person name="Hilliard W."/>
            <person name="MacDonald M."/>
            <person name="Lee K.H."/>
        </authorList>
    </citation>
    <scope>NUCLEOTIDE SEQUENCE [LARGE SCALE GENOMIC DNA]</scope>
    <source>
        <strain evidence="29">17A/GY</strain>
    </source>
</reference>
<dbReference type="InterPro" id="IPR018247">
    <property type="entry name" value="EF_Hand_1_Ca_BS"/>
</dbReference>
<keyword evidence="9" id="KW-0106">Calcium</keyword>
<evidence type="ECO:0000256" key="7">
    <source>
        <dbReference type="ARBA" id="ARBA00022737"/>
    </source>
</evidence>
<comment type="catalytic activity">
    <reaction evidence="19">
        <text>phosphate(in) + ATP(out) + 2 H(+)(out) = phosphate(out) + ATP(in) + 2 H(+)(in)</text>
        <dbReference type="Rhea" id="RHEA:72035"/>
        <dbReference type="ChEBI" id="CHEBI:15378"/>
        <dbReference type="ChEBI" id="CHEBI:30616"/>
        <dbReference type="ChEBI" id="CHEBI:43474"/>
    </reaction>
</comment>
<keyword evidence="7" id="KW-0677">Repeat</keyword>
<evidence type="ECO:0000256" key="5">
    <source>
        <dbReference type="ARBA" id="ARBA00022692"/>
    </source>
</evidence>
<comment type="similarity">
    <text evidence="2 26">Belongs to the mitochondrial carrier (TC 2.A.29) family.</text>
</comment>
<feature type="repeat" description="Solcar" evidence="25">
    <location>
        <begin position="472"/>
        <end position="558"/>
    </location>
</feature>
<comment type="catalytic activity">
    <reaction evidence="15">
        <text>3'-AMP(in) + ADP(out) + H(+)(out) = 3'-AMP(out) + ADP(in) + H(+)(in)</text>
        <dbReference type="Rhea" id="RHEA:73679"/>
        <dbReference type="ChEBI" id="CHEBI:15378"/>
        <dbReference type="ChEBI" id="CHEBI:60880"/>
        <dbReference type="ChEBI" id="CHEBI:456216"/>
    </reaction>
</comment>
<keyword evidence="4" id="KW-0050">Antiport</keyword>
<evidence type="ECO:0000256" key="13">
    <source>
        <dbReference type="ARBA" id="ARBA00036282"/>
    </source>
</evidence>
<dbReference type="SMART" id="SM00054">
    <property type="entry name" value="EFh"/>
    <property type="match status" value="3"/>
</dbReference>
<comment type="catalytic activity">
    <reaction evidence="22">
        <text>dADP(out) + phosphate(in) + H(+)(out) = dADP(in) + phosphate(out) + H(+)(in)</text>
        <dbReference type="Rhea" id="RHEA:73695"/>
        <dbReference type="ChEBI" id="CHEBI:15378"/>
        <dbReference type="ChEBI" id="CHEBI:43474"/>
        <dbReference type="ChEBI" id="CHEBI:57667"/>
    </reaction>
</comment>
<evidence type="ECO:0000259" key="28">
    <source>
        <dbReference type="PROSITE" id="PS50222"/>
    </source>
</evidence>
<dbReference type="PRINTS" id="PR00926">
    <property type="entry name" value="MITOCARRIER"/>
</dbReference>
<organism evidence="29 30">
    <name type="scientific">Cricetulus griseus</name>
    <name type="common">Chinese hamster</name>
    <name type="synonym">Cricetulus barabensis griseus</name>
    <dbReference type="NCBI Taxonomy" id="10029"/>
    <lineage>
        <taxon>Eukaryota</taxon>
        <taxon>Metazoa</taxon>
        <taxon>Chordata</taxon>
        <taxon>Craniata</taxon>
        <taxon>Vertebrata</taxon>
        <taxon>Euteleostomi</taxon>
        <taxon>Mammalia</taxon>
        <taxon>Eutheria</taxon>
        <taxon>Euarchontoglires</taxon>
        <taxon>Glires</taxon>
        <taxon>Rodentia</taxon>
        <taxon>Myomorpha</taxon>
        <taxon>Muroidea</taxon>
        <taxon>Cricetidae</taxon>
        <taxon>Cricetinae</taxon>
        <taxon>Cricetulus</taxon>
    </lineage>
</organism>
<keyword evidence="3 26" id="KW-0813">Transport</keyword>
<evidence type="ECO:0000256" key="17">
    <source>
        <dbReference type="ARBA" id="ARBA00036908"/>
    </source>
</evidence>
<evidence type="ECO:0000256" key="8">
    <source>
        <dbReference type="ARBA" id="ARBA00022792"/>
    </source>
</evidence>
<name>A0A9J7K3L9_CRIGR</name>
<gene>
    <name evidence="30" type="primary">LOC100753868</name>
</gene>
<evidence type="ECO:0000256" key="16">
    <source>
        <dbReference type="ARBA" id="ARBA00036630"/>
    </source>
</evidence>
<dbReference type="GO" id="GO:0005743">
    <property type="term" value="C:mitochondrial inner membrane"/>
    <property type="evidence" value="ECO:0007669"/>
    <property type="project" value="UniProtKB-SubCell"/>
</dbReference>
<comment type="catalytic activity">
    <reaction evidence="18">
        <text>ADP(out) + phosphate(in) + H(+)(out) = ADP(in) + phosphate(out) + H(+)(in)</text>
        <dbReference type="Rhea" id="RHEA:65844"/>
        <dbReference type="ChEBI" id="CHEBI:15378"/>
        <dbReference type="ChEBI" id="CHEBI:43474"/>
        <dbReference type="ChEBI" id="CHEBI:456216"/>
    </reaction>
</comment>
<evidence type="ECO:0000256" key="15">
    <source>
        <dbReference type="ARBA" id="ARBA00036310"/>
    </source>
</evidence>
<dbReference type="SUPFAM" id="SSF47473">
    <property type="entry name" value="EF-hand"/>
    <property type="match status" value="1"/>
</dbReference>
<keyword evidence="29" id="KW-1185">Reference proteome</keyword>
<evidence type="ECO:0000256" key="18">
    <source>
        <dbReference type="ARBA" id="ARBA00047352"/>
    </source>
</evidence>
<protein>
    <submittedName>
        <fullName evidence="30">Calcium-binding mitochondrial carrier protein SCaMC-1 isoform X2</fullName>
    </submittedName>
</protein>
<dbReference type="PANTHER" id="PTHR24089">
    <property type="entry name" value="SOLUTE CARRIER FAMILY 25"/>
    <property type="match status" value="1"/>
</dbReference>
<reference evidence="29" key="1">
    <citation type="journal article" date="2018" name="Biotechnol. Bioeng.">
        <title>A reference genome of the Chinese hamster based on a hybrid assembly strategy.</title>
        <authorList>
            <person name="Rupp O."/>
            <person name="MacDonald M.L."/>
            <person name="Li S."/>
            <person name="Dhiman H."/>
            <person name="Polson S."/>
            <person name="Griep S."/>
            <person name="Heffner K."/>
            <person name="Hernandez I."/>
            <person name="Brinkrolf K."/>
            <person name="Jadhav V."/>
            <person name="Samoudi M."/>
            <person name="Hao H."/>
            <person name="Kingham B."/>
            <person name="Goesmann A."/>
            <person name="Betenbaugh M.J."/>
            <person name="Lewis N.E."/>
            <person name="Borth N."/>
            <person name="Lee K.H."/>
        </authorList>
    </citation>
    <scope>NUCLEOTIDE SEQUENCE [LARGE SCALE GENOMIC DNA]</scope>
    <source>
        <strain evidence="29">17A/GY</strain>
    </source>
</reference>
<comment type="catalytic activity">
    <reaction evidence="20">
        <text>dAMP(in) + ADP(out) + H(+)(out) = dAMP(out) + ADP(in) + H(+)(in)</text>
        <dbReference type="Rhea" id="RHEA:73675"/>
        <dbReference type="ChEBI" id="CHEBI:15378"/>
        <dbReference type="ChEBI" id="CHEBI:58245"/>
        <dbReference type="ChEBI" id="CHEBI:456216"/>
    </reaction>
</comment>
<dbReference type="InterPro" id="IPR018108">
    <property type="entry name" value="MCP_transmembrane"/>
</dbReference>
<dbReference type="Pfam" id="PF00153">
    <property type="entry name" value="Mito_carr"/>
    <property type="match status" value="3"/>
</dbReference>
<evidence type="ECO:0000256" key="21">
    <source>
        <dbReference type="ARBA" id="ARBA00048804"/>
    </source>
</evidence>
<evidence type="ECO:0000256" key="20">
    <source>
        <dbReference type="ARBA" id="ARBA00048433"/>
    </source>
</evidence>
<comment type="catalytic activity">
    <reaction evidence="23">
        <text>Mg(2+)(out) + phosphate(in) + ATP(out) = Mg(2+)(in) + phosphate(out) + ATP(in)</text>
        <dbReference type="Rhea" id="RHEA:65840"/>
        <dbReference type="ChEBI" id="CHEBI:18420"/>
        <dbReference type="ChEBI" id="CHEBI:30616"/>
        <dbReference type="ChEBI" id="CHEBI:43474"/>
    </reaction>
</comment>
<dbReference type="Pfam" id="PF13499">
    <property type="entry name" value="EF-hand_7"/>
    <property type="match status" value="1"/>
</dbReference>
<keyword evidence="12 25" id="KW-0472">Membrane</keyword>
<comment type="catalytic activity">
    <reaction evidence="24">
        <text>dADP(in) + ADP(out) = dADP(out) + ADP(in)</text>
        <dbReference type="Rhea" id="RHEA:72855"/>
        <dbReference type="ChEBI" id="CHEBI:57667"/>
        <dbReference type="ChEBI" id="CHEBI:456216"/>
    </reaction>
</comment>
<reference evidence="30" key="3">
    <citation type="submission" date="2025-08" db="UniProtKB">
        <authorList>
            <consortium name="RefSeq"/>
        </authorList>
    </citation>
    <scope>IDENTIFICATION</scope>
    <source>
        <strain evidence="30">17A/GY</strain>
        <tissue evidence="30">Liver</tissue>
    </source>
</reference>
<evidence type="ECO:0000313" key="30">
    <source>
        <dbReference type="RefSeq" id="XP_035307810.1"/>
    </source>
</evidence>
<evidence type="ECO:0000256" key="23">
    <source>
        <dbReference type="ARBA" id="ARBA00048971"/>
    </source>
</evidence>
<dbReference type="SUPFAM" id="SSF103506">
    <property type="entry name" value="Mitochondrial carrier"/>
    <property type="match status" value="1"/>
</dbReference>
<evidence type="ECO:0000256" key="10">
    <source>
        <dbReference type="ARBA" id="ARBA00022989"/>
    </source>
</evidence>
<comment type="catalytic activity">
    <reaction evidence="13">
        <text>dAMP(out) + phosphate(in) = dAMP(in) + phosphate(out)</text>
        <dbReference type="Rhea" id="RHEA:73687"/>
        <dbReference type="ChEBI" id="CHEBI:43474"/>
        <dbReference type="ChEBI" id="CHEBI:58245"/>
    </reaction>
</comment>
<dbReference type="InterPro" id="IPR011992">
    <property type="entry name" value="EF-hand-dom_pair"/>
</dbReference>
<feature type="repeat" description="Solcar" evidence="25">
    <location>
        <begin position="375"/>
        <end position="460"/>
    </location>
</feature>
<evidence type="ECO:0000256" key="2">
    <source>
        <dbReference type="ARBA" id="ARBA00006375"/>
    </source>
</evidence>
<evidence type="ECO:0000256" key="24">
    <source>
        <dbReference type="ARBA" id="ARBA00049234"/>
    </source>
</evidence>
<dbReference type="PROSITE" id="PS00018">
    <property type="entry name" value="EF_HAND_1"/>
    <property type="match status" value="2"/>
</dbReference>
<dbReference type="FunFam" id="1.50.40.10:FF:000003">
    <property type="entry name" value="Putative calcium-binding mitochondrial carrier protein scamc-2"/>
    <property type="match status" value="1"/>
</dbReference>
<dbReference type="GO" id="GO:0015297">
    <property type="term" value="F:antiporter activity"/>
    <property type="evidence" value="ECO:0007669"/>
    <property type="project" value="UniProtKB-KW"/>
</dbReference>
<evidence type="ECO:0000256" key="19">
    <source>
        <dbReference type="ARBA" id="ARBA00048314"/>
    </source>
</evidence>
<evidence type="ECO:0000256" key="11">
    <source>
        <dbReference type="ARBA" id="ARBA00023128"/>
    </source>
</evidence>
<dbReference type="AlphaFoldDB" id="A0A9J7K3L9"/>
<comment type="catalytic activity">
    <reaction evidence="14">
        <text>3'-AMP(out) + phosphate(in) = 3'-AMP(in) + phosphate(out)</text>
        <dbReference type="Rhea" id="RHEA:73691"/>
        <dbReference type="ChEBI" id="CHEBI:43474"/>
        <dbReference type="ChEBI" id="CHEBI:60880"/>
    </reaction>
</comment>
<evidence type="ECO:0000256" key="25">
    <source>
        <dbReference type="PROSITE-ProRule" id="PRU00282"/>
    </source>
</evidence>
<evidence type="ECO:0000313" key="29">
    <source>
        <dbReference type="Proteomes" id="UP001108280"/>
    </source>
</evidence>
<comment type="catalytic activity">
    <reaction evidence="21">
        <text>Mg(2+)(in) + ADP(out) + ATP(in) + H(+)(out) = Mg(2+)(out) + ADP(in) + ATP(out) + H(+)(in)</text>
        <dbReference type="Rhea" id="RHEA:73659"/>
        <dbReference type="ChEBI" id="CHEBI:15378"/>
        <dbReference type="ChEBI" id="CHEBI:18420"/>
        <dbReference type="ChEBI" id="CHEBI:30616"/>
        <dbReference type="ChEBI" id="CHEBI:456216"/>
    </reaction>
</comment>
<keyword evidence="10" id="KW-1133">Transmembrane helix</keyword>
<feature type="domain" description="EF-hand" evidence="28">
    <location>
        <begin position="108"/>
        <end position="143"/>
    </location>
</feature>
<dbReference type="Gene3D" id="1.50.40.10">
    <property type="entry name" value="Mitochondrial carrier domain"/>
    <property type="match status" value="1"/>
</dbReference>
<evidence type="ECO:0000256" key="27">
    <source>
        <dbReference type="SAM" id="MobiDB-lite"/>
    </source>
</evidence>
<comment type="catalytic activity">
    <reaction evidence="17">
        <text>AMP(out) + phosphate(in) = AMP(in) + phosphate(out)</text>
        <dbReference type="Rhea" id="RHEA:70259"/>
        <dbReference type="ChEBI" id="CHEBI:43474"/>
        <dbReference type="ChEBI" id="CHEBI:456215"/>
    </reaction>
</comment>
<dbReference type="Proteomes" id="UP001108280">
    <property type="component" value="Chromosome 1"/>
</dbReference>
<evidence type="ECO:0000256" key="22">
    <source>
        <dbReference type="ARBA" id="ARBA00048844"/>
    </source>
</evidence>
<dbReference type="GO" id="GO:0005509">
    <property type="term" value="F:calcium ion binding"/>
    <property type="evidence" value="ECO:0007669"/>
    <property type="project" value="InterPro"/>
</dbReference>
<dbReference type="InterPro" id="IPR023395">
    <property type="entry name" value="MCP_dom_sf"/>
</dbReference>
<dbReference type="FunFam" id="1.10.238.10:FF:000028">
    <property type="entry name" value="Putative calcium-binding mitochondrial carrier protein scamc-2"/>
    <property type="match status" value="1"/>
</dbReference>
<evidence type="ECO:0000256" key="6">
    <source>
        <dbReference type="ARBA" id="ARBA00022723"/>
    </source>
</evidence>
<comment type="subcellular location">
    <subcellularLocation>
        <location evidence="1">Mitochondrion inner membrane</location>
        <topology evidence="1">Multi-pass membrane protein</topology>
    </subcellularLocation>
</comment>
<dbReference type="Pfam" id="PF13202">
    <property type="entry name" value="EF-hand_5"/>
    <property type="match status" value="1"/>
</dbReference>
<feature type="domain" description="EF-hand" evidence="28">
    <location>
        <begin position="175"/>
        <end position="210"/>
    </location>
</feature>
<keyword evidence="11" id="KW-0496">Mitochondrion</keyword>
<evidence type="ECO:0000256" key="1">
    <source>
        <dbReference type="ARBA" id="ARBA00004448"/>
    </source>
</evidence>
<evidence type="ECO:0000256" key="4">
    <source>
        <dbReference type="ARBA" id="ARBA00022449"/>
    </source>
</evidence>
<dbReference type="InterPro" id="IPR002048">
    <property type="entry name" value="EF_hand_dom"/>
</dbReference>
<dbReference type="KEGG" id="cge:100753868"/>
<dbReference type="OrthoDB" id="270584at2759"/>
<comment type="catalytic activity">
    <reaction evidence="16">
        <text>ADP(out) + diphosphate(in) = ADP(in) + diphosphate(out)</text>
        <dbReference type="Rhea" id="RHEA:73671"/>
        <dbReference type="ChEBI" id="CHEBI:33019"/>
        <dbReference type="ChEBI" id="CHEBI:456216"/>
    </reaction>
</comment>
<dbReference type="GeneID" id="100753868"/>
<evidence type="ECO:0000256" key="12">
    <source>
        <dbReference type="ARBA" id="ARBA00023136"/>
    </source>
</evidence>
<evidence type="ECO:0000256" key="26">
    <source>
        <dbReference type="RuleBase" id="RU000488"/>
    </source>
</evidence>
<sequence length="562" mass="63087">MVALGRGGHSLRRPSVQLPVREAWRAEPRFPPGRAPGSPGSREEPWRSGLRRLQPACPRRRPVALCAARRSRRRLAERCPGGRGGRRGAMLHWLRGFVLPPAACQSDYDRLAYEILFDDLDHNGDGVVDIGELRDGLKNLNSTFVDDSEKIVLHAADVNADAGLDFEEFMQYLQEHEKKMKLAFKSLDKNNDGVIDASEIVAAVKSLGIHISLSQAYDILKSMDTDGSMTVDWEEWRDYFFFHPAKNINEIIRFWKHSTVIDIGESITIPDEFTEQEKKSGEWWKRLVAAGIASAITRTCTAPLERMKVIRQVRRSKVNKMGFLNEFRQMIKEGGLFSLWRGNGVNVFKIAPETVLKIGAYEQYKKFLSFDDANLGVLQRFIAGSMAGVTSQTCIYPMEVIKTRLILGKTGEYSGILDCCRKLLKTEGIQVFCKGYIPNLIGIIPYAGVDLAIFELLKNYWLDHYSVNSVNPGISILLGCSTLSHTCGQLASFPMNLVRNRMQAATRKKETIHMLQLIKEIYIKEGKTGFFKGLAPNIIKVLPAVGIGCVAYEIVKLPFGLT</sequence>
<proteinExistence type="inferred from homology"/>
<feature type="repeat" description="Solcar" evidence="25">
    <location>
        <begin position="281"/>
        <end position="367"/>
    </location>
</feature>
<feature type="region of interest" description="Disordered" evidence="27">
    <location>
        <begin position="25"/>
        <end position="49"/>
    </location>
</feature>
<feature type="domain" description="EF-hand" evidence="28">
    <location>
        <begin position="211"/>
        <end position="246"/>
    </location>
</feature>
<dbReference type="PROSITE" id="PS50222">
    <property type="entry name" value="EF_HAND_2"/>
    <property type="match status" value="3"/>
</dbReference>
<dbReference type="RefSeq" id="XP_035307810.1">
    <property type="nucleotide sequence ID" value="XM_035451919.1"/>
</dbReference>
<evidence type="ECO:0000256" key="3">
    <source>
        <dbReference type="ARBA" id="ARBA00022448"/>
    </source>
</evidence>
<evidence type="ECO:0000256" key="14">
    <source>
        <dbReference type="ARBA" id="ARBA00036289"/>
    </source>
</evidence>
<accession>A0A9J7K3L9</accession>
<dbReference type="InterPro" id="IPR002067">
    <property type="entry name" value="MCP"/>
</dbReference>
<keyword evidence="6" id="KW-0479">Metal-binding</keyword>